<dbReference type="InterPro" id="IPR013325">
    <property type="entry name" value="RNA_pol_sigma_r2"/>
</dbReference>
<evidence type="ECO:0000256" key="2">
    <source>
        <dbReference type="ARBA" id="ARBA00023015"/>
    </source>
</evidence>
<dbReference type="SUPFAM" id="SSF88659">
    <property type="entry name" value="Sigma3 and sigma4 domains of RNA polymerase sigma factors"/>
    <property type="match status" value="1"/>
</dbReference>
<dbReference type="Gene3D" id="1.10.10.10">
    <property type="entry name" value="Winged helix-like DNA-binding domain superfamily/Winged helix DNA-binding domain"/>
    <property type="match status" value="1"/>
</dbReference>
<feature type="domain" description="RNA polymerase sigma-70 region 2" evidence="5">
    <location>
        <begin position="44"/>
        <end position="104"/>
    </location>
</feature>
<keyword evidence="3" id="KW-0731">Sigma factor</keyword>
<keyword evidence="2" id="KW-0805">Transcription regulation</keyword>
<gene>
    <name evidence="7" type="ORF">ACGFZB_38025</name>
</gene>
<evidence type="ECO:0000256" key="3">
    <source>
        <dbReference type="ARBA" id="ARBA00023082"/>
    </source>
</evidence>
<evidence type="ECO:0000256" key="4">
    <source>
        <dbReference type="ARBA" id="ARBA00023163"/>
    </source>
</evidence>
<comment type="similarity">
    <text evidence="1">Belongs to the sigma-70 factor family. ECF subfamily.</text>
</comment>
<dbReference type="InterPro" id="IPR036388">
    <property type="entry name" value="WH-like_DNA-bd_sf"/>
</dbReference>
<dbReference type="NCBIfam" id="TIGR02937">
    <property type="entry name" value="sigma70-ECF"/>
    <property type="match status" value="1"/>
</dbReference>
<dbReference type="Gene3D" id="1.10.1740.10">
    <property type="match status" value="1"/>
</dbReference>
<protein>
    <submittedName>
        <fullName evidence="7">RNA polymerase sigma factor</fullName>
    </submittedName>
</protein>
<dbReference type="InterPro" id="IPR007627">
    <property type="entry name" value="RNA_pol_sigma70_r2"/>
</dbReference>
<dbReference type="EMBL" id="JBICYV010000026">
    <property type="protein sequence ID" value="MFG3016149.1"/>
    <property type="molecule type" value="Genomic_DNA"/>
</dbReference>
<organism evidence="7 8">
    <name type="scientific">Streptomyces cinerochromogenes</name>
    <dbReference type="NCBI Taxonomy" id="66422"/>
    <lineage>
        <taxon>Bacteria</taxon>
        <taxon>Bacillati</taxon>
        <taxon>Actinomycetota</taxon>
        <taxon>Actinomycetes</taxon>
        <taxon>Kitasatosporales</taxon>
        <taxon>Streptomycetaceae</taxon>
        <taxon>Streptomyces</taxon>
    </lineage>
</organism>
<dbReference type="SUPFAM" id="SSF88946">
    <property type="entry name" value="Sigma2 domain of RNA polymerase sigma factors"/>
    <property type="match status" value="1"/>
</dbReference>
<dbReference type="InterPro" id="IPR013249">
    <property type="entry name" value="RNA_pol_sigma70_r4_t2"/>
</dbReference>
<dbReference type="InterPro" id="IPR039425">
    <property type="entry name" value="RNA_pol_sigma-70-like"/>
</dbReference>
<dbReference type="PANTHER" id="PTHR43133:SF25">
    <property type="entry name" value="RNA POLYMERASE SIGMA FACTOR RFAY-RELATED"/>
    <property type="match status" value="1"/>
</dbReference>
<accession>A0ABW7BGB7</accession>
<dbReference type="Proteomes" id="UP001604267">
    <property type="component" value="Unassembled WGS sequence"/>
</dbReference>
<keyword evidence="8" id="KW-1185">Reference proteome</keyword>
<proteinExistence type="inferred from homology"/>
<comment type="caution">
    <text evidence="7">The sequence shown here is derived from an EMBL/GenBank/DDBJ whole genome shotgun (WGS) entry which is preliminary data.</text>
</comment>
<dbReference type="InterPro" id="IPR013324">
    <property type="entry name" value="RNA_pol_sigma_r3/r4-like"/>
</dbReference>
<dbReference type="RefSeq" id="WP_392824597.1">
    <property type="nucleotide sequence ID" value="NZ_JBICYV010000026.1"/>
</dbReference>
<evidence type="ECO:0000259" key="5">
    <source>
        <dbReference type="Pfam" id="PF04542"/>
    </source>
</evidence>
<dbReference type="PANTHER" id="PTHR43133">
    <property type="entry name" value="RNA POLYMERASE ECF-TYPE SIGMA FACTO"/>
    <property type="match status" value="1"/>
</dbReference>
<dbReference type="CDD" id="cd06171">
    <property type="entry name" value="Sigma70_r4"/>
    <property type="match status" value="1"/>
</dbReference>
<evidence type="ECO:0000313" key="8">
    <source>
        <dbReference type="Proteomes" id="UP001604267"/>
    </source>
</evidence>
<dbReference type="InterPro" id="IPR014284">
    <property type="entry name" value="RNA_pol_sigma-70_dom"/>
</dbReference>
<dbReference type="Pfam" id="PF04542">
    <property type="entry name" value="Sigma70_r2"/>
    <property type="match status" value="1"/>
</dbReference>
<evidence type="ECO:0000256" key="1">
    <source>
        <dbReference type="ARBA" id="ARBA00010641"/>
    </source>
</evidence>
<keyword evidence="4" id="KW-0804">Transcription</keyword>
<feature type="domain" description="RNA polymerase sigma factor 70 region 4 type 2" evidence="6">
    <location>
        <begin position="139"/>
        <end position="187"/>
    </location>
</feature>
<name>A0ABW7BGB7_9ACTN</name>
<dbReference type="Pfam" id="PF08281">
    <property type="entry name" value="Sigma70_r4_2"/>
    <property type="match status" value="1"/>
</dbReference>
<sequence>MSSEQGTEDSGGAVGTPRAVPIDQWDVTAQMSYWAFHEQRRVDYMRYAYLQLGSDADAEEAVDLAFDRMMDRWLHMLEMDNLEGYAWTILKRRIIDMHRKRRRRPELMETAAFEAALADHVVDPYDTLTDAITLYAAVSALSALSERQRDAILLHYGLGFTAAEAAEVMGNQESTVRSQLRTGRRRLTTLLKLRCPEHPDGKNRS</sequence>
<evidence type="ECO:0000259" key="6">
    <source>
        <dbReference type="Pfam" id="PF08281"/>
    </source>
</evidence>
<reference evidence="7 8" key="1">
    <citation type="submission" date="2024-10" db="EMBL/GenBank/DDBJ databases">
        <title>The Natural Products Discovery Center: Release of the First 8490 Sequenced Strains for Exploring Actinobacteria Biosynthetic Diversity.</title>
        <authorList>
            <person name="Kalkreuter E."/>
            <person name="Kautsar S.A."/>
            <person name="Yang D."/>
            <person name="Bader C.D."/>
            <person name="Teijaro C.N."/>
            <person name="Fluegel L."/>
            <person name="Davis C.M."/>
            <person name="Simpson J.R."/>
            <person name="Lauterbach L."/>
            <person name="Steele A.D."/>
            <person name="Gui C."/>
            <person name="Meng S."/>
            <person name="Li G."/>
            <person name="Viehrig K."/>
            <person name="Ye F."/>
            <person name="Su P."/>
            <person name="Kiefer A.F."/>
            <person name="Nichols A."/>
            <person name="Cepeda A.J."/>
            <person name="Yan W."/>
            <person name="Fan B."/>
            <person name="Jiang Y."/>
            <person name="Adhikari A."/>
            <person name="Zheng C.-J."/>
            <person name="Schuster L."/>
            <person name="Cowan T.M."/>
            <person name="Smanski M.J."/>
            <person name="Chevrette M.G."/>
            <person name="De Carvalho L.P.S."/>
            <person name="Shen B."/>
        </authorList>
    </citation>
    <scope>NUCLEOTIDE SEQUENCE [LARGE SCALE GENOMIC DNA]</scope>
    <source>
        <strain evidence="7 8">NPDC048320</strain>
    </source>
</reference>
<evidence type="ECO:0000313" key="7">
    <source>
        <dbReference type="EMBL" id="MFG3016149.1"/>
    </source>
</evidence>